<sequence length="152" mass="16997">MVETETTKAAAASRGGLVWSVCRRVYCTLYGVDKPRVRGRLLATYQLTTTYVRNCFTRSLVPREPSTKDRITGVHDRTTGLVMGLNQRALLGTKNLMVLQRSLPVPWLVYPTRPRPVESRLGNSLFVFCCVPRLRGGGSTCSFLGCETVTRR</sequence>
<dbReference type="Proteomes" id="UP000249057">
    <property type="component" value="Unassembled WGS sequence"/>
</dbReference>
<name>A0ACD1GBB0_9EURO</name>
<keyword evidence="2" id="KW-1185">Reference proteome</keyword>
<proteinExistence type="predicted"/>
<gene>
    <name evidence="1" type="ORF">BO95DRAFT_102973</name>
</gene>
<dbReference type="EMBL" id="KZ825336">
    <property type="protein sequence ID" value="RAH46528.1"/>
    <property type="molecule type" value="Genomic_DNA"/>
</dbReference>
<organism evidence="1 2">
    <name type="scientific">Aspergillus brunneoviolaceus CBS 621.78</name>
    <dbReference type="NCBI Taxonomy" id="1450534"/>
    <lineage>
        <taxon>Eukaryota</taxon>
        <taxon>Fungi</taxon>
        <taxon>Dikarya</taxon>
        <taxon>Ascomycota</taxon>
        <taxon>Pezizomycotina</taxon>
        <taxon>Eurotiomycetes</taxon>
        <taxon>Eurotiomycetidae</taxon>
        <taxon>Eurotiales</taxon>
        <taxon>Aspergillaceae</taxon>
        <taxon>Aspergillus</taxon>
        <taxon>Aspergillus subgen. Circumdati</taxon>
    </lineage>
</organism>
<protein>
    <submittedName>
        <fullName evidence="1">Uncharacterized protein</fullName>
    </submittedName>
</protein>
<evidence type="ECO:0000313" key="1">
    <source>
        <dbReference type="EMBL" id="RAH46528.1"/>
    </source>
</evidence>
<accession>A0ACD1GBB0</accession>
<reference evidence="1" key="1">
    <citation type="submission" date="2018-02" db="EMBL/GenBank/DDBJ databases">
        <title>The genomes of Aspergillus section Nigri reveals drivers in fungal speciation.</title>
        <authorList>
            <consortium name="DOE Joint Genome Institute"/>
            <person name="Vesth T.C."/>
            <person name="Nybo J."/>
            <person name="Theobald S."/>
            <person name="Brandl J."/>
            <person name="Frisvad J.C."/>
            <person name="Nielsen K.F."/>
            <person name="Lyhne E.K."/>
            <person name="Kogle M.E."/>
            <person name="Kuo A."/>
            <person name="Riley R."/>
            <person name="Clum A."/>
            <person name="Nolan M."/>
            <person name="Lipzen A."/>
            <person name="Salamov A."/>
            <person name="Henrissat B."/>
            <person name="Wiebenga A."/>
            <person name="De vries R.P."/>
            <person name="Grigoriev I.V."/>
            <person name="Mortensen U.H."/>
            <person name="Andersen M.R."/>
            <person name="Baker S.E."/>
        </authorList>
    </citation>
    <scope>NUCLEOTIDE SEQUENCE</scope>
    <source>
        <strain evidence="1">CBS 621.78</strain>
    </source>
</reference>
<evidence type="ECO:0000313" key="2">
    <source>
        <dbReference type="Proteomes" id="UP000249057"/>
    </source>
</evidence>